<protein>
    <submittedName>
        <fullName evidence="4">Tudor domain-containing protein</fullName>
    </submittedName>
</protein>
<feature type="region of interest" description="Disordered" evidence="1">
    <location>
        <begin position="1"/>
        <end position="25"/>
    </location>
</feature>
<dbReference type="OrthoDB" id="5875317at2759"/>
<gene>
    <name evidence="2" type="ORF">GPUH_LOCUS8173</name>
</gene>
<keyword evidence="3" id="KW-1185">Reference proteome</keyword>
<accession>A0A183DHI2</accession>
<dbReference type="WBParaSite" id="GPUH_0000818201-mRNA-1">
    <property type="protein sequence ID" value="GPUH_0000818201-mRNA-1"/>
    <property type="gene ID" value="GPUH_0000818201"/>
</dbReference>
<evidence type="ECO:0000256" key="1">
    <source>
        <dbReference type="SAM" id="MobiDB-lite"/>
    </source>
</evidence>
<proteinExistence type="predicted"/>
<evidence type="ECO:0000313" key="2">
    <source>
        <dbReference type="EMBL" id="VDK61069.1"/>
    </source>
</evidence>
<name>A0A183DHI2_9BILA</name>
<evidence type="ECO:0000313" key="3">
    <source>
        <dbReference type="Proteomes" id="UP000271098"/>
    </source>
</evidence>
<dbReference type="Proteomes" id="UP000271098">
    <property type="component" value="Unassembled WGS sequence"/>
</dbReference>
<sequence>MEEAYYDGDDDEWEEGSSVLSGEEDEADYDLVTGKRIVVPSTKRYIYTVFD</sequence>
<feature type="compositionally biased region" description="Acidic residues" evidence="1">
    <location>
        <begin position="1"/>
        <end position="15"/>
    </location>
</feature>
<organism evidence="4">
    <name type="scientific">Gongylonema pulchrum</name>
    <dbReference type="NCBI Taxonomy" id="637853"/>
    <lineage>
        <taxon>Eukaryota</taxon>
        <taxon>Metazoa</taxon>
        <taxon>Ecdysozoa</taxon>
        <taxon>Nematoda</taxon>
        <taxon>Chromadorea</taxon>
        <taxon>Rhabditida</taxon>
        <taxon>Spirurina</taxon>
        <taxon>Spiruromorpha</taxon>
        <taxon>Spiruroidea</taxon>
        <taxon>Gongylonematidae</taxon>
        <taxon>Gongylonema</taxon>
    </lineage>
</organism>
<reference evidence="4" key="1">
    <citation type="submission" date="2016-06" db="UniProtKB">
        <authorList>
            <consortium name="WormBaseParasite"/>
        </authorList>
    </citation>
    <scope>IDENTIFICATION</scope>
</reference>
<dbReference type="AlphaFoldDB" id="A0A183DHI2"/>
<dbReference type="EMBL" id="UYRT01023098">
    <property type="protein sequence ID" value="VDK61069.1"/>
    <property type="molecule type" value="Genomic_DNA"/>
</dbReference>
<reference evidence="2 3" key="2">
    <citation type="submission" date="2018-11" db="EMBL/GenBank/DDBJ databases">
        <authorList>
            <consortium name="Pathogen Informatics"/>
        </authorList>
    </citation>
    <scope>NUCLEOTIDE SEQUENCE [LARGE SCALE GENOMIC DNA]</scope>
</reference>
<evidence type="ECO:0000313" key="4">
    <source>
        <dbReference type="WBParaSite" id="GPUH_0000818201-mRNA-1"/>
    </source>
</evidence>